<feature type="compositionally biased region" description="Polar residues" evidence="1">
    <location>
        <begin position="155"/>
        <end position="170"/>
    </location>
</feature>
<dbReference type="Proteomes" id="UP000054516">
    <property type="component" value="Unassembled WGS sequence"/>
</dbReference>
<keyword evidence="2" id="KW-0472">Membrane</keyword>
<dbReference type="STRING" id="77044.A0A1W2TR95"/>
<gene>
    <name evidence="3" type="ORF">SAMD00023353_5400660</name>
</gene>
<evidence type="ECO:0000313" key="4">
    <source>
        <dbReference type="Proteomes" id="UP000054516"/>
    </source>
</evidence>
<evidence type="ECO:0000256" key="1">
    <source>
        <dbReference type="SAM" id="MobiDB-lite"/>
    </source>
</evidence>
<feature type="region of interest" description="Disordered" evidence="1">
    <location>
        <begin position="259"/>
        <end position="402"/>
    </location>
</feature>
<reference evidence="3" key="1">
    <citation type="submission" date="2016-03" db="EMBL/GenBank/DDBJ databases">
        <title>Draft genome sequence of Rosellinia necatrix.</title>
        <authorList>
            <person name="Kanematsu S."/>
        </authorList>
    </citation>
    <scope>NUCLEOTIDE SEQUENCE [LARGE SCALE GENOMIC DNA]</scope>
    <source>
        <strain evidence="3">W97</strain>
    </source>
</reference>
<dbReference type="OMA" id="FDEHNPE"/>
<feature type="compositionally biased region" description="Low complexity" evidence="1">
    <location>
        <begin position="90"/>
        <end position="154"/>
    </location>
</feature>
<evidence type="ECO:0000256" key="2">
    <source>
        <dbReference type="SAM" id="Phobius"/>
    </source>
</evidence>
<proteinExistence type="predicted"/>
<dbReference type="EMBL" id="DF977499">
    <property type="protein sequence ID" value="GAP90984.2"/>
    <property type="molecule type" value="Genomic_DNA"/>
</dbReference>
<dbReference type="NCBIfam" id="TIGR01167">
    <property type="entry name" value="LPXTG_anchor"/>
    <property type="match status" value="1"/>
</dbReference>
<feature type="compositionally biased region" description="Low complexity" evidence="1">
    <location>
        <begin position="21"/>
        <end position="83"/>
    </location>
</feature>
<organism evidence="3">
    <name type="scientific">Rosellinia necatrix</name>
    <name type="common">White root-rot fungus</name>
    <dbReference type="NCBI Taxonomy" id="77044"/>
    <lineage>
        <taxon>Eukaryota</taxon>
        <taxon>Fungi</taxon>
        <taxon>Dikarya</taxon>
        <taxon>Ascomycota</taxon>
        <taxon>Pezizomycotina</taxon>
        <taxon>Sordariomycetes</taxon>
        <taxon>Xylariomycetidae</taxon>
        <taxon>Xylariales</taxon>
        <taxon>Xylariaceae</taxon>
        <taxon>Rosellinia</taxon>
    </lineage>
</organism>
<keyword evidence="2" id="KW-1133">Transmembrane helix</keyword>
<feature type="region of interest" description="Disordered" evidence="1">
    <location>
        <begin position="214"/>
        <end position="241"/>
    </location>
</feature>
<keyword evidence="4" id="KW-1185">Reference proteome</keyword>
<sequence length="402" mass="41723">MPKVSWYRHPRLTVQEKRQFTMSDNTTNSTMSSQDDPTTSPTDASTSTPESTTTSSSSRPPTTTSNTSTTTSQPPTTSSTSTPSSPPPSTSTTTTTTTPISTSSSTSRDTTPSETPSSSTSSSTTDPTTPSQSSTSIPNESTSTTTITSTSFQTGTPGTTLGNSPSGSPTLNSGGDNSSSSLNQSSKIAVAVVVPIAGVALIILAGLFFWRKRKQRRDAEEERRKEVEDYAYNPNNDPTLPNVGAAGAYEMKEDATSGYRGWGSTTLAGSSGRKGSTTMSGGGPGEPLMSDGSHSPEGEILGAMGPSSAENRGANVHRGPSNASSSYSAAGRSDGSGENVAYGGAGYYDQYGASNPYSDPYTDNPNGQGQQPVIRDNPARRNTRIENPSPYPQQSAGISQNF</sequence>
<keyword evidence="2 3" id="KW-0812">Transmembrane</keyword>
<dbReference type="OrthoDB" id="5411678at2759"/>
<feature type="transmembrane region" description="Helical" evidence="2">
    <location>
        <begin position="188"/>
        <end position="210"/>
    </location>
</feature>
<feature type="compositionally biased region" description="Basic residues" evidence="1">
    <location>
        <begin position="1"/>
        <end position="11"/>
    </location>
</feature>
<feature type="compositionally biased region" description="Polar residues" evidence="1">
    <location>
        <begin position="263"/>
        <end position="279"/>
    </location>
</feature>
<name>A0A1W2TR95_ROSNE</name>
<feature type="compositionally biased region" description="Polar residues" evidence="1">
    <location>
        <begin position="355"/>
        <end position="371"/>
    </location>
</feature>
<protein>
    <submittedName>
        <fullName evidence="3">Putative transmembrane alpha-helix domain-containing protein</fullName>
    </submittedName>
</protein>
<feature type="region of interest" description="Disordered" evidence="1">
    <location>
        <begin position="1"/>
        <end position="182"/>
    </location>
</feature>
<feature type="compositionally biased region" description="Basic and acidic residues" evidence="1">
    <location>
        <begin position="217"/>
        <end position="228"/>
    </location>
</feature>
<dbReference type="AlphaFoldDB" id="A0A1W2TR95"/>
<feature type="compositionally biased region" description="Polar residues" evidence="1">
    <location>
        <begin position="392"/>
        <end position="402"/>
    </location>
</feature>
<evidence type="ECO:0000313" key="3">
    <source>
        <dbReference type="EMBL" id="GAP90984.2"/>
    </source>
</evidence>
<feature type="compositionally biased region" description="Low complexity" evidence="1">
    <location>
        <begin position="171"/>
        <end position="182"/>
    </location>
</feature>
<accession>A0A1W2TR95</accession>